<dbReference type="EMBL" id="JAUTWS010000240">
    <property type="protein sequence ID" value="MDO9714395.1"/>
    <property type="molecule type" value="Genomic_DNA"/>
</dbReference>
<dbReference type="RefSeq" id="WP_305109229.1">
    <property type="nucleotide sequence ID" value="NZ_JAUTWS010000240.1"/>
</dbReference>
<reference evidence="1 2" key="1">
    <citation type="submission" date="2023-08" db="EMBL/GenBank/DDBJ databases">
        <title>The draft genome sequence of Paracraurococcus sp. LOR1-02.</title>
        <authorList>
            <person name="Kingkaew E."/>
            <person name="Tanasupawat S."/>
        </authorList>
    </citation>
    <scope>NUCLEOTIDE SEQUENCE [LARGE SCALE GENOMIC DNA]</scope>
    <source>
        <strain evidence="1 2">LOR1-02</strain>
    </source>
</reference>
<evidence type="ECO:0000313" key="2">
    <source>
        <dbReference type="Proteomes" id="UP001243009"/>
    </source>
</evidence>
<proteinExistence type="predicted"/>
<keyword evidence="2" id="KW-1185">Reference proteome</keyword>
<evidence type="ECO:0000313" key="1">
    <source>
        <dbReference type="EMBL" id="MDO9714395.1"/>
    </source>
</evidence>
<organism evidence="1 2">
    <name type="scientific">Paracraurococcus lichenis</name>
    <dbReference type="NCBI Taxonomy" id="3064888"/>
    <lineage>
        <taxon>Bacteria</taxon>
        <taxon>Pseudomonadati</taxon>
        <taxon>Pseudomonadota</taxon>
        <taxon>Alphaproteobacteria</taxon>
        <taxon>Acetobacterales</taxon>
        <taxon>Roseomonadaceae</taxon>
        <taxon>Paracraurococcus</taxon>
    </lineage>
</organism>
<name>A0ABT9EEF2_9PROT</name>
<dbReference type="Proteomes" id="UP001243009">
    <property type="component" value="Unassembled WGS sequence"/>
</dbReference>
<accession>A0ABT9EEF2</accession>
<sequence length="92" mass="9811">MISLVMTIADHRHRSHRQKLEWESAPKQAALLGIGAPPAEASSAQMRLHVTLDPETHILCMGGGATAPGRVPDRYGAATGFSQQQVALDVQA</sequence>
<comment type="caution">
    <text evidence="1">The sequence shown here is derived from an EMBL/GenBank/DDBJ whole genome shotgun (WGS) entry which is preliminary data.</text>
</comment>
<protein>
    <submittedName>
        <fullName evidence="1">Uncharacterized protein</fullName>
    </submittedName>
</protein>
<gene>
    <name evidence="1" type="ORF">Q7A36_39295</name>
</gene>